<dbReference type="OrthoDB" id="2142759at2759"/>
<keyword evidence="3" id="KW-1185">Reference proteome</keyword>
<organism evidence="2 3">
    <name type="scientific">Blastomyces parvus</name>
    <dbReference type="NCBI Taxonomy" id="2060905"/>
    <lineage>
        <taxon>Eukaryota</taxon>
        <taxon>Fungi</taxon>
        <taxon>Dikarya</taxon>
        <taxon>Ascomycota</taxon>
        <taxon>Pezizomycotina</taxon>
        <taxon>Eurotiomycetes</taxon>
        <taxon>Eurotiomycetidae</taxon>
        <taxon>Onygenales</taxon>
        <taxon>Ajellomycetaceae</taxon>
        <taxon>Blastomyces</taxon>
    </lineage>
</organism>
<evidence type="ECO:0000313" key="2">
    <source>
        <dbReference type="EMBL" id="PGH06289.1"/>
    </source>
</evidence>
<dbReference type="Pfam" id="PF13391">
    <property type="entry name" value="HNH_2"/>
    <property type="match status" value="1"/>
</dbReference>
<dbReference type="InterPro" id="IPR003615">
    <property type="entry name" value="HNH_nuc"/>
</dbReference>
<dbReference type="AlphaFoldDB" id="A0A2B7XBL8"/>
<feature type="domain" description="HNH nuclease" evidence="1">
    <location>
        <begin position="120"/>
        <end position="198"/>
    </location>
</feature>
<accession>A0A2B7XBL8</accession>
<sequence length="294" mass="33633">MSMGRASFRNVHFYNALTGECLGGFYQKGSLTEETMIRILTNILLIVEQPFTSSTECQIGLLPLQKAQLSLGIMTYLPPLVHLGRIHLNEEPWVARLISYSASDREDQFRSAIRARDRKCVISGRVNNLIQLDMWPAFHAAHVFPLECEGVWREFNYGRWITNMDDAVGISKINSTQNGLLMDASLHNVFDQYLFSIDPDDDYKLISFFPDDMTIDGRILDPVCRDPTDPNCVSDELLRWHFRQSVLANMRGAGEPVFESDFPAGTDRMATLREESYGKERFKIEINSRLRPVD</sequence>
<name>A0A2B7XBL8_9EURO</name>
<dbReference type="STRING" id="2060905.A0A2B7XBL8"/>
<evidence type="ECO:0000313" key="3">
    <source>
        <dbReference type="Proteomes" id="UP000224080"/>
    </source>
</evidence>
<dbReference type="Proteomes" id="UP000224080">
    <property type="component" value="Unassembled WGS sequence"/>
</dbReference>
<proteinExistence type="predicted"/>
<reference evidence="2 3" key="1">
    <citation type="submission" date="2017-10" db="EMBL/GenBank/DDBJ databases">
        <title>Comparative genomics in systemic dimorphic fungi from Ajellomycetaceae.</title>
        <authorList>
            <person name="Munoz J.F."/>
            <person name="Mcewen J.G."/>
            <person name="Clay O.K."/>
            <person name="Cuomo C.A."/>
        </authorList>
    </citation>
    <scope>NUCLEOTIDE SEQUENCE [LARGE SCALE GENOMIC DNA]</scope>
    <source>
        <strain evidence="2 3">UAMH130</strain>
    </source>
</reference>
<comment type="caution">
    <text evidence="2">The sequence shown here is derived from an EMBL/GenBank/DDBJ whole genome shotgun (WGS) entry which is preliminary data.</text>
</comment>
<gene>
    <name evidence="2" type="ORF">GX51_02486</name>
</gene>
<dbReference type="EMBL" id="PDNC01000023">
    <property type="protein sequence ID" value="PGH06289.1"/>
    <property type="molecule type" value="Genomic_DNA"/>
</dbReference>
<evidence type="ECO:0000259" key="1">
    <source>
        <dbReference type="Pfam" id="PF13391"/>
    </source>
</evidence>
<protein>
    <recommendedName>
        <fullName evidence="1">HNH nuclease domain-containing protein</fullName>
    </recommendedName>
</protein>